<dbReference type="EMBL" id="CP018145">
    <property type="protein sequence ID" value="ASJ53270.1"/>
    <property type="molecule type" value="Genomic_DNA"/>
</dbReference>
<evidence type="ECO:0000256" key="1">
    <source>
        <dbReference type="ARBA" id="ARBA00009428"/>
    </source>
</evidence>
<dbReference type="Gene3D" id="3.40.50.360">
    <property type="match status" value="1"/>
</dbReference>
<keyword evidence="8" id="KW-1185">Reference proteome</keyword>
<dbReference type="PANTHER" id="PTHR30543">
    <property type="entry name" value="CHROMATE REDUCTASE"/>
    <property type="match status" value="1"/>
</dbReference>
<dbReference type="OrthoDB" id="9790975at2"/>
<proteinExistence type="inferred from homology"/>
<comment type="similarity">
    <text evidence="1">Belongs to the azoreductase type 2 family.</text>
</comment>
<accession>A0A0H0SS84</accession>
<dbReference type="GO" id="GO:0005829">
    <property type="term" value="C:cytosol"/>
    <property type="evidence" value="ECO:0007669"/>
    <property type="project" value="TreeGrafter"/>
</dbReference>
<evidence type="ECO:0000313" key="6">
    <source>
        <dbReference type="Proteomes" id="UP000035218"/>
    </source>
</evidence>
<dbReference type="Proteomes" id="UP000197781">
    <property type="component" value="Chromosome"/>
</dbReference>
<dbReference type="SUPFAM" id="SSF52218">
    <property type="entry name" value="Flavoproteins"/>
    <property type="match status" value="1"/>
</dbReference>
<dbReference type="Proteomes" id="UP000035218">
    <property type="component" value="Unassembled WGS sequence"/>
</dbReference>
<reference evidence="4 8" key="3">
    <citation type="submission" date="2019-06" db="EMBL/GenBank/DDBJ databases">
        <title>Whole genome shotgun sequence of Brevibacillus formosus NBRC 15716.</title>
        <authorList>
            <person name="Hosoyama A."/>
            <person name="Uohara A."/>
            <person name="Ohji S."/>
            <person name="Ichikawa N."/>
        </authorList>
    </citation>
    <scope>NUCLEOTIDE SEQUENCE [LARGE SCALE GENOMIC DNA]</scope>
    <source>
        <strain evidence="4 8">NBRC 15716</strain>
    </source>
</reference>
<dbReference type="AlphaFoldDB" id="A0A0H0SS84"/>
<dbReference type="EMBL" id="BJOL01000001">
    <property type="protein sequence ID" value="GED56093.1"/>
    <property type="molecule type" value="Genomic_DNA"/>
</dbReference>
<feature type="domain" description="NADPH-dependent FMN reductase-like" evidence="2">
    <location>
        <begin position="1"/>
        <end position="145"/>
    </location>
</feature>
<evidence type="ECO:0000313" key="3">
    <source>
        <dbReference type="EMBL" id="ASJ53270.1"/>
    </source>
</evidence>
<dbReference type="GeneID" id="87584639"/>
<dbReference type="GO" id="GO:0010181">
    <property type="term" value="F:FMN binding"/>
    <property type="evidence" value="ECO:0007669"/>
    <property type="project" value="TreeGrafter"/>
</dbReference>
<dbReference type="PANTHER" id="PTHR30543:SF21">
    <property type="entry name" value="NAD(P)H-DEPENDENT FMN REDUCTASE LOT6"/>
    <property type="match status" value="1"/>
</dbReference>
<gene>
    <name evidence="5" type="ORF">AA984_06065</name>
    <name evidence="4" type="ORF">BFO01nite_02250</name>
    <name evidence="3" type="ORF">BP422_06725</name>
</gene>
<evidence type="ECO:0000313" key="8">
    <source>
        <dbReference type="Proteomes" id="UP000319498"/>
    </source>
</evidence>
<dbReference type="InterPro" id="IPR005025">
    <property type="entry name" value="FMN_Rdtase-like_dom"/>
</dbReference>
<dbReference type="InterPro" id="IPR029039">
    <property type="entry name" value="Flavoprotein-like_sf"/>
</dbReference>
<evidence type="ECO:0000313" key="7">
    <source>
        <dbReference type="Proteomes" id="UP000197781"/>
    </source>
</evidence>
<dbReference type="GO" id="GO:0016491">
    <property type="term" value="F:oxidoreductase activity"/>
    <property type="evidence" value="ECO:0007669"/>
    <property type="project" value="InterPro"/>
</dbReference>
<protein>
    <submittedName>
        <fullName evidence="4">FMN reductase</fullName>
    </submittedName>
    <submittedName>
        <fullName evidence="3">Flavin reductase</fullName>
    </submittedName>
</protein>
<reference evidence="3 7" key="2">
    <citation type="submission" date="2016-11" db="EMBL/GenBank/DDBJ databases">
        <authorList>
            <person name="Jaros S."/>
            <person name="Januszkiewicz K."/>
            <person name="Wedrychowicz H."/>
        </authorList>
    </citation>
    <scope>NUCLEOTIDE SEQUENCE [LARGE SCALE GENOMIC DNA]</scope>
    <source>
        <strain evidence="3 7">NF2</strain>
    </source>
</reference>
<dbReference type="KEGG" id="bfm:BP422_06725"/>
<dbReference type="InterPro" id="IPR050712">
    <property type="entry name" value="NAD(P)H-dep_reductase"/>
</dbReference>
<evidence type="ECO:0000313" key="4">
    <source>
        <dbReference type="EMBL" id="GED56093.1"/>
    </source>
</evidence>
<dbReference type="RefSeq" id="WP_047068822.1">
    <property type="nucleotide sequence ID" value="NZ_BJOL01000001.1"/>
</dbReference>
<reference evidence="5 6" key="1">
    <citation type="submission" date="2015-05" db="EMBL/GenBank/DDBJ databases">
        <title>Genome sequencing project for genomic taxonomy and phylogenomics of Bacillus-like bacteria.</title>
        <authorList>
            <person name="Liu B."/>
            <person name="Wang J."/>
            <person name="Zhu Y."/>
            <person name="Liu G."/>
            <person name="Chen Q."/>
            <person name="Chen Z."/>
            <person name="Lan J."/>
            <person name="Che J."/>
            <person name="Ge C."/>
            <person name="Shi H."/>
            <person name="Pan Z."/>
            <person name="Liu X."/>
        </authorList>
    </citation>
    <scope>NUCLEOTIDE SEQUENCE [LARGE SCALE GENOMIC DNA]</scope>
    <source>
        <strain evidence="5 6">DSM 9885</strain>
    </source>
</reference>
<name>A0A0H0SS84_9BACL</name>
<organism evidence="3 7">
    <name type="scientific">Brevibacillus formosus</name>
    <dbReference type="NCBI Taxonomy" id="54913"/>
    <lineage>
        <taxon>Bacteria</taxon>
        <taxon>Bacillati</taxon>
        <taxon>Bacillota</taxon>
        <taxon>Bacilli</taxon>
        <taxon>Bacillales</taxon>
        <taxon>Paenibacillaceae</taxon>
        <taxon>Brevibacillus</taxon>
    </lineage>
</organism>
<evidence type="ECO:0000259" key="2">
    <source>
        <dbReference type="Pfam" id="PF03358"/>
    </source>
</evidence>
<sequence length="187" mass="20440">MKIVGIAGSMNANSTTKQAIHIVLEAAKAAGADVEMIHLADWKLPLYDDRDDTSTYPEIVHRFVKAVSEADGLVIGSPEYHGTMTGALKNAIDFLEGRILRDKQVAIIGVAGGSMGATNTVNTLQLIMRNLHAWPLPSSPSIPSAYNAFTPEGKLKDERLQARMEQLGQQLVQYVQMMNPTPEKQLR</sequence>
<dbReference type="Pfam" id="PF03358">
    <property type="entry name" value="FMN_red"/>
    <property type="match status" value="1"/>
</dbReference>
<dbReference type="Proteomes" id="UP000319498">
    <property type="component" value="Unassembled WGS sequence"/>
</dbReference>
<evidence type="ECO:0000313" key="5">
    <source>
        <dbReference type="EMBL" id="KLH99696.1"/>
    </source>
</evidence>
<dbReference type="EMBL" id="LDCN01000002">
    <property type="protein sequence ID" value="KLH99696.1"/>
    <property type="molecule type" value="Genomic_DNA"/>
</dbReference>